<comment type="caution">
    <text evidence="1">The sequence shown here is derived from an EMBL/GenBank/DDBJ whole genome shotgun (WGS) entry which is preliminary data.</text>
</comment>
<dbReference type="EMBL" id="JACIGI010000039">
    <property type="protein sequence ID" value="MBB4287522.1"/>
    <property type="molecule type" value="Genomic_DNA"/>
</dbReference>
<dbReference type="RefSeq" id="WP_184437352.1">
    <property type="nucleotide sequence ID" value="NZ_JACIGI010000039.1"/>
</dbReference>
<evidence type="ECO:0000313" key="2">
    <source>
        <dbReference type="Proteomes" id="UP000555728"/>
    </source>
</evidence>
<dbReference type="Proteomes" id="UP000555728">
    <property type="component" value="Unassembled WGS sequence"/>
</dbReference>
<organism evidence="1 2">
    <name type="scientific">Roseospira goensis</name>
    <dbReference type="NCBI Taxonomy" id="391922"/>
    <lineage>
        <taxon>Bacteria</taxon>
        <taxon>Pseudomonadati</taxon>
        <taxon>Pseudomonadota</taxon>
        <taxon>Alphaproteobacteria</taxon>
        <taxon>Rhodospirillales</taxon>
        <taxon>Rhodospirillaceae</taxon>
        <taxon>Roseospira</taxon>
    </lineage>
</organism>
<sequence length="496" mass="52238">MNTETRIRAHYRDAAGVMRTLHASDAGYRAGPEEGHATYVDDLRVRPAWTRTIGAGLDPDPADTAYSAITLGDAASGRYDALREAAWGYAVAVLEGPRGRPTAEFAVVMTGIVERADVGWRDVDLILRDRLQALRDRPITEATLAGTATAGGRTPEGGPSLADRPVPIGWGVVEAIPPVEGNVHDETVRIGPYHALTGVADMGAPLTVGAMYPDWAALQAATLAPGTVAGCPAEGLIRTESPPVGALLVSARFQAVSTLPALVRAVLEGPGGLAPADILASVDALPAWDAGWWTGAEAATVGDVLDGLLSGVGYWHDDALGRIGAWRPTPPELAAATVALTADDLAGAPELVATGLEVPAGRLEVEYRRAWTVLSEDQLVPADTPARLAWRDLVTRETRLSARDSAAVQARWPAYRTVPRTTALASAADAAVLAGDLEGLFGAPRRAWRLGTTREAARLVDLGTCVDLSAIPRLGLTRAWVVGLRRRPRPEITVWG</sequence>
<accession>A0A7W6WMI1</accession>
<reference evidence="1 2" key="1">
    <citation type="submission" date="2020-08" db="EMBL/GenBank/DDBJ databases">
        <title>Genome sequencing of Purple Non-Sulfur Bacteria from various extreme environments.</title>
        <authorList>
            <person name="Mayer M."/>
        </authorList>
    </citation>
    <scope>NUCLEOTIDE SEQUENCE [LARGE SCALE GENOMIC DNA]</scope>
    <source>
        <strain evidence="1 2">JA135</strain>
    </source>
</reference>
<proteinExistence type="predicted"/>
<dbReference type="AlphaFoldDB" id="A0A7W6WMI1"/>
<gene>
    <name evidence="1" type="ORF">GGD88_003271</name>
</gene>
<evidence type="ECO:0000313" key="1">
    <source>
        <dbReference type="EMBL" id="MBB4287522.1"/>
    </source>
</evidence>
<name>A0A7W6WMI1_9PROT</name>
<keyword evidence="2" id="KW-1185">Reference proteome</keyword>
<protein>
    <submittedName>
        <fullName evidence="1">Uncharacterized protein</fullName>
    </submittedName>
</protein>